<organism evidence="1 2">
    <name type="scientific">Aneurinibacillus aneurinilyticus ATCC 12856</name>
    <dbReference type="NCBI Taxonomy" id="649747"/>
    <lineage>
        <taxon>Bacteria</taxon>
        <taxon>Bacillati</taxon>
        <taxon>Bacillota</taxon>
        <taxon>Bacilli</taxon>
        <taxon>Bacillales</taxon>
        <taxon>Paenibacillaceae</taxon>
        <taxon>Aneurinibacillus group</taxon>
        <taxon>Aneurinibacillus</taxon>
    </lineage>
</organism>
<sequence>MYNQSPLWSAGEVFCVSCTGPVRAMQLNRTITCTMSKNKPIWDKEG</sequence>
<dbReference type="AlphaFoldDB" id="U1WSU5"/>
<dbReference type="PATRIC" id="fig|649747.3.peg.5112"/>
<dbReference type="STRING" id="649747.HMPREF0083_05701"/>
<dbReference type="HOGENOM" id="CLU_3179547_0_0_9"/>
<protein>
    <submittedName>
        <fullName evidence="1">Uncharacterized protein</fullName>
    </submittedName>
</protein>
<comment type="caution">
    <text evidence="1">The sequence shown here is derived from an EMBL/GenBank/DDBJ whole genome shotgun (WGS) entry which is preliminary data.</text>
</comment>
<keyword evidence="2" id="KW-1185">Reference proteome</keyword>
<evidence type="ECO:0000313" key="2">
    <source>
        <dbReference type="Proteomes" id="UP000016511"/>
    </source>
</evidence>
<name>U1WSU5_ANEAE</name>
<accession>U1WSU5</accession>
<dbReference type="Proteomes" id="UP000016511">
    <property type="component" value="Unassembled WGS sequence"/>
</dbReference>
<reference evidence="1 2" key="1">
    <citation type="submission" date="2013-08" db="EMBL/GenBank/DDBJ databases">
        <authorList>
            <person name="Weinstock G."/>
            <person name="Sodergren E."/>
            <person name="Wylie T."/>
            <person name="Fulton L."/>
            <person name="Fulton R."/>
            <person name="Fronick C."/>
            <person name="O'Laughlin M."/>
            <person name="Godfrey J."/>
            <person name="Miner T."/>
            <person name="Herter B."/>
            <person name="Appelbaum E."/>
            <person name="Cordes M."/>
            <person name="Lek S."/>
            <person name="Wollam A."/>
            <person name="Pepin K.H."/>
            <person name="Palsikar V.B."/>
            <person name="Mitreva M."/>
            <person name="Wilson R.K."/>
        </authorList>
    </citation>
    <scope>NUCLEOTIDE SEQUENCE [LARGE SCALE GENOMIC DNA]</scope>
    <source>
        <strain evidence="1 2">ATCC 12856</strain>
    </source>
</reference>
<gene>
    <name evidence="1" type="ORF">HMPREF0083_05701</name>
</gene>
<dbReference type="EMBL" id="AWSJ01000360">
    <property type="protein sequence ID" value="ERI05308.1"/>
    <property type="molecule type" value="Genomic_DNA"/>
</dbReference>
<evidence type="ECO:0000313" key="1">
    <source>
        <dbReference type="EMBL" id="ERI05308.1"/>
    </source>
</evidence>
<proteinExistence type="predicted"/>